<evidence type="ECO:0000259" key="10">
    <source>
        <dbReference type="SMART" id="SM00484"/>
    </source>
</evidence>
<evidence type="ECO:0000313" key="12">
    <source>
        <dbReference type="EMBL" id="GBM56740.1"/>
    </source>
</evidence>
<dbReference type="GO" id="GO:0000400">
    <property type="term" value="F:four-way junction DNA binding"/>
    <property type="evidence" value="ECO:0007669"/>
    <property type="project" value="UniProtKB-ARBA"/>
</dbReference>
<dbReference type="GO" id="GO:0006281">
    <property type="term" value="P:DNA repair"/>
    <property type="evidence" value="ECO:0007669"/>
    <property type="project" value="UniProtKB-KW"/>
</dbReference>
<organism evidence="12 13">
    <name type="scientific">Araneus ventricosus</name>
    <name type="common">Orbweaver spider</name>
    <name type="synonym">Epeira ventricosa</name>
    <dbReference type="NCBI Taxonomy" id="182803"/>
    <lineage>
        <taxon>Eukaryota</taxon>
        <taxon>Metazoa</taxon>
        <taxon>Ecdysozoa</taxon>
        <taxon>Arthropoda</taxon>
        <taxon>Chelicerata</taxon>
        <taxon>Arachnida</taxon>
        <taxon>Araneae</taxon>
        <taxon>Araneomorphae</taxon>
        <taxon>Entelegynae</taxon>
        <taxon>Araneoidea</taxon>
        <taxon>Araneidae</taxon>
        <taxon>Araneus</taxon>
    </lineage>
</organism>
<evidence type="ECO:0000256" key="4">
    <source>
        <dbReference type="ARBA" id="ARBA00022759"/>
    </source>
</evidence>
<dbReference type="PANTHER" id="PTHR11081:SF70">
    <property type="entry name" value="FLAP ENDONUCLEASE GEN HOMOLOG 1"/>
    <property type="match status" value="1"/>
</dbReference>
<dbReference type="Pfam" id="PF00867">
    <property type="entry name" value="XPG_I"/>
    <property type="match status" value="1"/>
</dbReference>
<dbReference type="Pfam" id="PF00752">
    <property type="entry name" value="XPG_N"/>
    <property type="match status" value="1"/>
</dbReference>
<evidence type="ECO:0000256" key="7">
    <source>
        <dbReference type="ARBA" id="ARBA00022842"/>
    </source>
</evidence>
<name>A0A4Y2GSL8_ARAVE</name>
<keyword evidence="4 12" id="KW-0255">Endonuclease</keyword>
<dbReference type="FunFam" id="1.10.150.20:FF:000030">
    <property type="entry name" value="Flap endonuclease GEN-like 1"/>
    <property type="match status" value="1"/>
</dbReference>
<dbReference type="EMBL" id="BGPR01001561">
    <property type="protein sequence ID" value="GBM56740.1"/>
    <property type="molecule type" value="Genomic_DNA"/>
</dbReference>
<dbReference type="Proteomes" id="UP000499080">
    <property type="component" value="Unassembled WGS sequence"/>
</dbReference>
<evidence type="ECO:0000256" key="2">
    <source>
        <dbReference type="ARBA" id="ARBA00022722"/>
    </source>
</evidence>
<dbReference type="AlphaFoldDB" id="A0A4Y2GSL8"/>
<dbReference type="SUPFAM" id="SSF47807">
    <property type="entry name" value="5' to 3' exonuclease, C-terminal subdomain"/>
    <property type="match status" value="1"/>
</dbReference>
<keyword evidence="13" id="KW-1185">Reference proteome</keyword>
<dbReference type="Gene3D" id="1.10.150.20">
    <property type="entry name" value="5' to 3' exonuclease, C-terminal subdomain"/>
    <property type="match status" value="1"/>
</dbReference>
<evidence type="ECO:0000256" key="6">
    <source>
        <dbReference type="ARBA" id="ARBA00022801"/>
    </source>
</evidence>
<dbReference type="InterPro" id="IPR029060">
    <property type="entry name" value="PIN-like_dom_sf"/>
</dbReference>
<proteinExistence type="inferred from homology"/>
<dbReference type="InterPro" id="IPR006086">
    <property type="entry name" value="XPG-I_dom"/>
</dbReference>
<evidence type="ECO:0000256" key="1">
    <source>
        <dbReference type="ARBA" id="ARBA00001946"/>
    </source>
</evidence>
<dbReference type="SMART" id="SM00484">
    <property type="entry name" value="XPGI"/>
    <property type="match status" value="1"/>
</dbReference>
<evidence type="ECO:0000259" key="11">
    <source>
        <dbReference type="SMART" id="SM00485"/>
    </source>
</evidence>
<evidence type="ECO:0000256" key="9">
    <source>
        <dbReference type="ARBA" id="ARBA00038112"/>
    </source>
</evidence>
<sequence>MGVPGLWDILSELPEEKYIKYLRGKRVAVDLSGWVVQATKFKGLRAVKNPHLRNLFFRVSALLLNDVHPIFVLEGKVPELKKAVFKKRNYQGNNNSDNASRESFDKILNQCHELLKSLGVSCIKSSGEAEALCALLCAKGIVDGVITNDSDAFLYGAHTVYRDFSIDKKGPNIKLYSLKSEKKLQLNQRNLIALALLLGCDFGNGVPKVGKKTALELLKELEGYDLLQRFQDWKQKSESELFPGYETDIKKKGTHCKNCSHLGSTTKHRKEGCGMCDSKISCKPPDSKNPCICSWHKNNDARQKHKNELKVYTAAKSIPDFPNAKVIEEFLKFSDEIPGEDVLDWKCPDLKQIQGKLFDFLGWTFEYSFEKCFPIITSWQQFKMSRNCLTDKITLLYKPINRIQSGESKNNAFYCACVVTAVGHTSKLDIVTNMESRFPATLVLWLGREFYRDKYGVTGSSQAWTPDPGDKLGDKFGDEIWNLKGAGIFSISLLGEEIRLNVVDDSM</sequence>
<evidence type="ECO:0000313" key="13">
    <source>
        <dbReference type="Proteomes" id="UP000499080"/>
    </source>
</evidence>
<dbReference type="OrthoDB" id="2959108at2759"/>
<keyword evidence="2" id="KW-0540">Nuclease</keyword>
<comment type="caution">
    <text evidence="12">The sequence shown here is derived from an EMBL/GenBank/DDBJ whole genome shotgun (WGS) entry which is preliminary data.</text>
</comment>
<reference evidence="12 13" key="1">
    <citation type="journal article" date="2019" name="Sci. Rep.">
        <title>Orb-weaving spider Araneus ventricosus genome elucidates the spidroin gene catalogue.</title>
        <authorList>
            <person name="Kono N."/>
            <person name="Nakamura H."/>
            <person name="Ohtoshi R."/>
            <person name="Moran D.A.P."/>
            <person name="Shinohara A."/>
            <person name="Yoshida Y."/>
            <person name="Fujiwara M."/>
            <person name="Mori M."/>
            <person name="Tomita M."/>
            <person name="Arakawa K."/>
        </authorList>
    </citation>
    <scope>NUCLEOTIDE SEQUENCE [LARGE SCALE GENOMIC DNA]</scope>
</reference>
<keyword evidence="5" id="KW-0227">DNA damage</keyword>
<dbReference type="InterPro" id="IPR036279">
    <property type="entry name" value="5-3_exonuclease_C_sf"/>
</dbReference>
<dbReference type="PRINTS" id="PR00853">
    <property type="entry name" value="XPGRADSUPER"/>
</dbReference>
<dbReference type="GO" id="GO:0046872">
    <property type="term" value="F:metal ion binding"/>
    <property type="evidence" value="ECO:0007669"/>
    <property type="project" value="UniProtKB-KW"/>
</dbReference>
<keyword evidence="3" id="KW-0479">Metal-binding</keyword>
<keyword evidence="8" id="KW-0234">DNA repair</keyword>
<keyword evidence="6" id="KW-0378">Hydrolase</keyword>
<dbReference type="CDD" id="cd09869">
    <property type="entry name" value="PIN_GEN1"/>
    <property type="match status" value="1"/>
</dbReference>
<accession>A0A4Y2GSL8</accession>
<feature type="domain" description="XPG-I" evidence="10">
    <location>
        <begin position="116"/>
        <end position="186"/>
    </location>
</feature>
<dbReference type="PANTHER" id="PTHR11081">
    <property type="entry name" value="FLAP ENDONUCLEASE FAMILY MEMBER"/>
    <property type="match status" value="1"/>
</dbReference>
<protein>
    <submittedName>
        <fullName evidence="12">Flap endonuclease GEN 1</fullName>
    </submittedName>
</protein>
<dbReference type="GO" id="GO:0008821">
    <property type="term" value="F:crossover junction DNA endonuclease activity"/>
    <property type="evidence" value="ECO:0007669"/>
    <property type="project" value="UniProtKB-ARBA"/>
</dbReference>
<dbReference type="InterPro" id="IPR008918">
    <property type="entry name" value="HhH2"/>
</dbReference>
<dbReference type="InterPro" id="IPR006084">
    <property type="entry name" value="XPG/Rad2"/>
</dbReference>
<dbReference type="InterPro" id="IPR006085">
    <property type="entry name" value="XPG_DNA_repair_N"/>
</dbReference>
<dbReference type="GO" id="GO:0017108">
    <property type="term" value="F:5'-flap endonuclease activity"/>
    <property type="evidence" value="ECO:0007669"/>
    <property type="project" value="UniProtKB-ARBA"/>
</dbReference>
<dbReference type="SUPFAM" id="SSF88723">
    <property type="entry name" value="PIN domain-like"/>
    <property type="match status" value="1"/>
</dbReference>
<dbReference type="Gene3D" id="3.40.50.1010">
    <property type="entry name" value="5'-nuclease"/>
    <property type="match status" value="1"/>
</dbReference>
<feature type="domain" description="XPG N-terminal" evidence="11">
    <location>
        <begin position="1"/>
        <end position="95"/>
    </location>
</feature>
<dbReference type="SMART" id="SM00485">
    <property type="entry name" value="XPGN"/>
    <property type="match status" value="1"/>
</dbReference>
<comment type="similarity">
    <text evidence="9">Belongs to the XPG/RAD2 endonuclease family. GEN subfamily.</text>
</comment>
<evidence type="ECO:0000256" key="8">
    <source>
        <dbReference type="ARBA" id="ARBA00023204"/>
    </source>
</evidence>
<evidence type="ECO:0000256" key="3">
    <source>
        <dbReference type="ARBA" id="ARBA00022723"/>
    </source>
</evidence>
<gene>
    <name evidence="12" type="primary">GEN1</name>
    <name evidence="12" type="ORF">AVEN_6093_1</name>
</gene>
<evidence type="ECO:0000256" key="5">
    <source>
        <dbReference type="ARBA" id="ARBA00022763"/>
    </source>
</evidence>
<comment type="cofactor">
    <cofactor evidence="1">
        <name>Mg(2+)</name>
        <dbReference type="ChEBI" id="CHEBI:18420"/>
    </cofactor>
</comment>
<keyword evidence="7" id="KW-0460">Magnesium</keyword>
<dbReference type="SMART" id="SM00279">
    <property type="entry name" value="HhH2"/>
    <property type="match status" value="1"/>
</dbReference>